<keyword evidence="12" id="KW-1185">Reference proteome</keyword>
<proteinExistence type="inferred from homology"/>
<evidence type="ECO:0000256" key="1">
    <source>
        <dbReference type="ARBA" id="ARBA00001970"/>
    </source>
</evidence>
<evidence type="ECO:0000256" key="6">
    <source>
        <dbReference type="ARBA" id="ARBA00023002"/>
    </source>
</evidence>
<feature type="region of interest" description="Disordered" evidence="9">
    <location>
        <begin position="1"/>
        <end position="23"/>
    </location>
</feature>
<dbReference type="InterPro" id="IPR011008">
    <property type="entry name" value="Dimeric_a/b-barrel"/>
</dbReference>
<dbReference type="PROSITE" id="PS51404">
    <property type="entry name" value="DYP_PEROXIDASE"/>
    <property type="match status" value="1"/>
</dbReference>
<evidence type="ECO:0000256" key="9">
    <source>
        <dbReference type="SAM" id="MobiDB-lite"/>
    </source>
</evidence>
<dbReference type="InterPro" id="IPR006314">
    <property type="entry name" value="Dyp_peroxidase"/>
</dbReference>
<dbReference type="PANTHER" id="PTHR30521">
    <property type="entry name" value="DEFERROCHELATASE/PEROXIDASE"/>
    <property type="match status" value="1"/>
</dbReference>
<evidence type="ECO:0000256" key="2">
    <source>
        <dbReference type="ARBA" id="ARBA00022559"/>
    </source>
</evidence>
<keyword evidence="7" id="KW-0408">Iron</keyword>
<dbReference type="SUPFAM" id="SSF54909">
    <property type="entry name" value="Dimeric alpha+beta barrel"/>
    <property type="match status" value="1"/>
</dbReference>
<comment type="caution">
    <text evidence="11">The sequence shown here is derived from an EMBL/GenBank/DDBJ whole genome shotgun (WGS) entry which is preliminary data.</text>
</comment>
<feature type="domain" description="Dyp-type peroxidase C-terminal" evidence="10">
    <location>
        <begin position="154"/>
        <end position="323"/>
    </location>
</feature>
<dbReference type="InterPro" id="IPR048328">
    <property type="entry name" value="Dyp_perox_C"/>
</dbReference>
<accession>A0ABT0UXP9</accession>
<evidence type="ECO:0000256" key="7">
    <source>
        <dbReference type="ARBA" id="ARBA00023004"/>
    </source>
</evidence>
<keyword evidence="6" id="KW-0560">Oxidoreductase</keyword>
<dbReference type="GO" id="GO:0004601">
    <property type="term" value="F:peroxidase activity"/>
    <property type="evidence" value="ECO:0007669"/>
    <property type="project" value="UniProtKB-KW"/>
</dbReference>
<comment type="cofactor">
    <cofactor evidence="1">
        <name>heme b</name>
        <dbReference type="ChEBI" id="CHEBI:60344"/>
    </cofactor>
</comment>
<feature type="compositionally biased region" description="Polar residues" evidence="9">
    <location>
        <begin position="1"/>
        <end position="11"/>
    </location>
</feature>
<evidence type="ECO:0000313" key="12">
    <source>
        <dbReference type="Proteomes" id="UP001431429"/>
    </source>
</evidence>
<organism evidence="11 12">
    <name type="scientific">Streptomyces albipurpureus</name>
    <dbReference type="NCBI Taxonomy" id="2897419"/>
    <lineage>
        <taxon>Bacteria</taxon>
        <taxon>Bacillati</taxon>
        <taxon>Actinomycetota</taxon>
        <taxon>Actinomycetes</taxon>
        <taxon>Kitasatosporales</taxon>
        <taxon>Streptomycetaceae</taxon>
        <taxon>Streptomyces</taxon>
    </lineage>
</organism>
<dbReference type="NCBIfam" id="TIGR01413">
    <property type="entry name" value="Dyp_perox_fam"/>
    <property type="match status" value="1"/>
</dbReference>
<gene>
    <name evidence="11" type="ORF">NBG84_31390</name>
</gene>
<evidence type="ECO:0000313" key="11">
    <source>
        <dbReference type="EMBL" id="MCM2392739.1"/>
    </source>
</evidence>
<evidence type="ECO:0000256" key="5">
    <source>
        <dbReference type="ARBA" id="ARBA00022729"/>
    </source>
</evidence>
<sequence length="335" mass="37528">MAVSTLTTSQPKEGKAPQKIPVPLSETLPKPYQALAALDVKSDQFSASDAMRELSQTINKNPEKAIGIGFGYNLIRECLPRSRQLRVMSPFAGDILNPAESHGDILIQLSGSTAKATLRAREEIYTALPKWRIRWHINGFRSENRTEDSKAISRNPFGFHEGFGNASSERGTVTRALIRADQGEPEWAVGGTYQVVRIIRLATELWDRDPIHEQEQIIGRRRNGQWLDGTPRNEEPNFHADPSGRITPLDSHVRRAAPNRRNPPAIVRQSYSYDRGNDDRGIIFSCFQQNLATGFEAVQRRLENEPMAKYLLTTGGGYYLVPPPGDLWANVLTVN</sequence>
<evidence type="ECO:0000256" key="3">
    <source>
        <dbReference type="ARBA" id="ARBA00022617"/>
    </source>
</evidence>
<dbReference type="RefSeq" id="WP_250923065.1">
    <property type="nucleotide sequence ID" value="NZ_JAMQAW010000044.1"/>
</dbReference>
<dbReference type="Pfam" id="PF20628">
    <property type="entry name" value="Dyp_perox_C"/>
    <property type="match status" value="1"/>
</dbReference>
<protein>
    <submittedName>
        <fullName evidence="11">Dyp-type peroxidase</fullName>
    </submittedName>
</protein>
<reference evidence="11" key="1">
    <citation type="submission" date="2022-06" db="EMBL/GenBank/DDBJ databases">
        <title>Genome public.</title>
        <authorList>
            <person name="Sun Q."/>
        </authorList>
    </citation>
    <scope>NUCLEOTIDE SEQUENCE</scope>
    <source>
        <strain evidence="11">CWNU-1</strain>
    </source>
</reference>
<comment type="similarity">
    <text evidence="8">Belongs to the DyP-type peroxidase family.</text>
</comment>
<keyword evidence="3" id="KW-0349">Heme</keyword>
<name>A0ABT0UXP9_9ACTN</name>
<keyword evidence="5" id="KW-0732">Signal</keyword>
<dbReference type="PANTHER" id="PTHR30521:SF4">
    <property type="entry name" value="DEFERROCHELATASE"/>
    <property type="match status" value="1"/>
</dbReference>
<evidence type="ECO:0000256" key="8">
    <source>
        <dbReference type="ARBA" id="ARBA00025737"/>
    </source>
</evidence>
<evidence type="ECO:0000259" key="10">
    <source>
        <dbReference type="Pfam" id="PF20628"/>
    </source>
</evidence>
<keyword evidence="4" id="KW-0479">Metal-binding</keyword>
<dbReference type="Proteomes" id="UP001431429">
    <property type="component" value="Unassembled WGS sequence"/>
</dbReference>
<keyword evidence="2 11" id="KW-0575">Peroxidase</keyword>
<dbReference type="EMBL" id="JAMQAW010000044">
    <property type="protein sequence ID" value="MCM2392739.1"/>
    <property type="molecule type" value="Genomic_DNA"/>
</dbReference>
<evidence type="ECO:0000256" key="4">
    <source>
        <dbReference type="ARBA" id="ARBA00022723"/>
    </source>
</evidence>